<feature type="region of interest" description="Disordered" evidence="4">
    <location>
        <begin position="133"/>
        <end position="215"/>
    </location>
</feature>
<feature type="compositionally biased region" description="Polar residues" evidence="4">
    <location>
        <begin position="133"/>
        <end position="147"/>
    </location>
</feature>
<evidence type="ECO:0000256" key="2">
    <source>
        <dbReference type="ARBA" id="ARBA00008025"/>
    </source>
</evidence>
<dbReference type="KEGG" id="nnu:104593957"/>
<keyword evidence="3 5" id="KW-0472">Membrane</keyword>
<dbReference type="GO" id="GO:0016020">
    <property type="term" value="C:membrane"/>
    <property type="evidence" value="ECO:0007669"/>
    <property type="project" value="UniProtKB-SubCell"/>
</dbReference>
<evidence type="ECO:0000259" key="6">
    <source>
        <dbReference type="SMART" id="SM01270"/>
    </source>
</evidence>
<evidence type="ECO:0000256" key="3">
    <source>
        <dbReference type="ARBA" id="ARBA00023136"/>
    </source>
</evidence>
<dbReference type="GeneID" id="104593957"/>
<feature type="domain" description="Longin" evidence="6">
    <location>
        <begin position="33"/>
        <end position="112"/>
    </location>
</feature>
<proteinExistence type="inferred from homology"/>
<comment type="similarity">
    <text evidence="2">Belongs to the synaptobrevin family.</text>
</comment>
<evidence type="ECO:0000256" key="1">
    <source>
        <dbReference type="ARBA" id="ARBA00004370"/>
    </source>
</evidence>
<evidence type="ECO:0000313" key="7">
    <source>
        <dbReference type="Proteomes" id="UP000189703"/>
    </source>
</evidence>
<comment type="subcellular location">
    <subcellularLocation>
        <location evidence="1">Membrane</location>
    </subcellularLocation>
</comment>
<dbReference type="PANTHER" id="PTHR47461">
    <property type="entry name" value="PHYTOLONGIN PHYL1.2"/>
    <property type="match status" value="1"/>
</dbReference>
<evidence type="ECO:0000313" key="8">
    <source>
        <dbReference type="RefSeq" id="XP_010252379.1"/>
    </source>
</evidence>
<dbReference type="SUPFAM" id="SSF64356">
    <property type="entry name" value="SNARE-like"/>
    <property type="match status" value="1"/>
</dbReference>
<evidence type="ECO:0000313" key="10">
    <source>
        <dbReference type="RefSeq" id="XP_010252381.1"/>
    </source>
</evidence>
<dbReference type="Gene3D" id="3.30.450.50">
    <property type="entry name" value="Longin domain"/>
    <property type="match status" value="1"/>
</dbReference>
<reference evidence="8 9" key="1">
    <citation type="submission" date="2025-04" db="UniProtKB">
        <authorList>
            <consortium name="RefSeq"/>
        </authorList>
    </citation>
    <scope>IDENTIFICATION</scope>
</reference>
<dbReference type="RefSeq" id="XP_010252379.1">
    <property type="nucleotide sequence ID" value="XM_010254077.2"/>
</dbReference>
<feature type="compositionally biased region" description="Basic and acidic residues" evidence="4">
    <location>
        <begin position="196"/>
        <end position="215"/>
    </location>
</feature>
<dbReference type="RefSeq" id="XP_010252381.1">
    <property type="nucleotide sequence ID" value="XM_010254079.2"/>
</dbReference>
<dbReference type="InterPro" id="IPR011012">
    <property type="entry name" value="Longin-like_dom_sf"/>
</dbReference>
<organism evidence="7 9">
    <name type="scientific">Nelumbo nucifera</name>
    <name type="common">Sacred lotus</name>
    <dbReference type="NCBI Taxonomy" id="4432"/>
    <lineage>
        <taxon>Eukaryota</taxon>
        <taxon>Viridiplantae</taxon>
        <taxon>Streptophyta</taxon>
        <taxon>Embryophyta</taxon>
        <taxon>Tracheophyta</taxon>
        <taxon>Spermatophyta</taxon>
        <taxon>Magnoliopsida</taxon>
        <taxon>Proteales</taxon>
        <taxon>Nelumbonaceae</taxon>
        <taxon>Nelumbo</taxon>
    </lineage>
</organism>
<dbReference type="Proteomes" id="UP000189703">
    <property type="component" value="Unplaced"/>
</dbReference>
<name>A0A1U7ZL04_NELNU</name>
<sequence>MGSIQNTVYYCSVSKGNEILYSYSCGDHEIENLAALCLEKTPPFHSWYFETMGKKTFGFLMEDEHIYFTIVDEGLQNPGILQFLEHVRDEFKKVREGSRKGSRGSFSGLDAVCLQEQLVPVIRRLISSLENVSQPNSLEQESQSDGTRTPEIHPYHHQPVTSPTPECTSDAQIEVATPKAPLLGKPNRQEKKKMKDRAIDVRETDHEEHRRSTDRGIKVSVTASEPNHQGKVVSSISVQKGSSSMRIRTSSHHAERMWWRQVFIVIVIDAVVCLVLFVIWLAICGGFQCISN</sequence>
<keyword evidence="7" id="KW-1185">Reference proteome</keyword>
<dbReference type="SMART" id="SM01270">
    <property type="entry name" value="Longin"/>
    <property type="match status" value="1"/>
</dbReference>
<dbReference type="InterPro" id="IPR044783">
    <property type="entry name" value="PHYL"/>
</dbReference>
<evidence type="ECO:0000256" key="4">
    <source>
        <dbReference type="SAM" id="MobiDB-lite"/>
    </source>
</evidence>
<accession>A0A1U7ZL04</accession>
<feature type="transmembrane region" description="Helical" evidence="5">
    <location>
        <begin position="262"/>
        <end position="283"/>
    </location>
</feature>
<dbReference type="OMA" id="GIWLAIC"/>
<gene>
    <name evidence="8 9 10" type="primary">LOC104593957</name>
</gene>
<dbReference type="OrthoDB" id="1871923at2759"/>
<dbReference type="InterPro" id="IPR010908">
    <property type="entry name" value="Longin_dom"/>
</dbReference>
<dbReference type="AlphaFoldDB" id="A0A1U7ZL04"/>
<protein>
    <submittedName>
        <fullName evidence="8 9">Phytolongin Phyl1.1-like</fullName>
    </submittedName>
</protein>
<keyword evidence="5" id="KW-0812">Transmembrane</keyword>
<dbReference type="RefSeq" id="XP_010252380.1">
    <property type="nucleotide sequence ID" value="XM_010254078.1"/>
</dbReference>
<keyword evidence="5" id="KW-1133">Transmembrane helix</keyword>
<dbReference type="eggNOG" id="ENOG502QQFW">
    <property type="taxonomic scope" value="Eukaryota"/>
</dbReference>
<dbReference type="PANTHER" id="PTHR47461:SF1">
    <property type="entry name" value="PHYTOLONGIN PHYL1.2"/>
    <property type="match status" value="1"/>
</dbReference>
<evidence type="ECO:0000256" key="5">
    <source>
        <dbReference type="SAM" id="Phobius"/>
    </source>
</evidence>
<feature type="compositionally biased region" description="Polar residues" evidence="4">
    <location>
        <begin position="159"/>
        <end position="171"/>
    </location>
</feature>
<evidence type="ECO:0000313" key="9">
    <source>
        <dbReference type="RefSeq" id="XP_010252380.1"/>
    </source>
</evidence>